<gene>
    <name evidence="3" type="ORF">JOF43_000734</name>
</gene>
<organism evidence="3 4">
    <name type="scientific">Brachybacterium sacelli</name>
    <dbReference type="NCBI Taxonomy" id="173364"/>
    <lineage>
        <taxon>Bacteria</taxon>
        <taxon>Bacillati</taxon>
        <taxon>Actinomycetota</taxon>
        <taxon>Actinomycetes</taxon>
        <taxon>Micrococcales</taxon>
        <taxon>Dermabacteraceae</taxon>
        <taxon>Brachybacterium</taxon>
    </lineage>
</organism>
<reference evidence="3 4" key="1">
    <citation type="submission" date="2021-03" db="EMBL/GenBank/DDBJ databases">
        <title>Sequencing the genomes of 1000 actinobacteria strains.</title>
        <authorList>
            <person name="Klenk H.-P."/>
        </authorList>
    </citation>
    <scope>NUCLEOTIDE SEQUENCE [LARGE SCALE GENOMIC DNA]</scope>
    <source>
        <strain evidence="3 4">DSM 14566</strain>
    </source>
</reference>
<protein>
    <submittedName>
        <fullName evidence="3">Nitrogen fixation-related uncharacterized protein</fullName>
    </submittedName>
</protein>
<evidence type="ECO:0000313" key="3">
    <source>
        <dbReference type="EMBL" id="MBP2380777.1"/>
    </source>
</evidence>
<evidence type="ECO:0000313" key="4">
    <source>
        <dbReference type="Proteomes" id="UP001519290"/>
    </source>
</evidence>
<keyword evidence="2" id="KW-0472">Membrane</keyword>
<feature type="transmembrane region" description="Helical" evidence="2">
    <location>
        <begin position="47"/>
        <end position="66"/>
    </location>
</feature>
<comment type="caution">
    <text evidence="3">The sequence shown here is derived from an EMBL/GenBank/DDBJ whole genome shotgun (WGS) entry which is preliminary data.</text>
</comment>
<dbReference type="RefSeq" id="WP_209899237.1">
    <property type="nucleotide sequence ID" value="NZ_BAAAJW010000015.1"/>
</dbReference>
<keyword evidence="2" id="KW-1133">Transmembrane helix</keyword>
<name>A0ABS4WX48_9MICO</name>
<sequence>MTITEQTTKTEPPPTRRRPRRGHTVPLIAIAIVLGSIGYGLTLLPAVGLAGLLVLVPAAILLLVGLNESVREELRKEY</sequence>
<dbReference type="EMBL" id="JAGIOD010000001">
    <property type="protein sequence ID" value="MBP2380777.1"/>
    <property type="molecule type" value="Genomic_DNA"/>
</dbReference>
<proteinExistence type="predicted"/>
<feature type="transmembrane region" description="Helical" evidence="2">
    <location>
        <begin position="24"/>
        <end position="41"/>
    </location>
</feature>
<accession>A0ABS4WX48</accession>
<evidence type="ECO:0000256" key="2">
    <source>
        <dbReference type="SAM" id="Phobius"/>
    </source>
</evidence>
<dbReference type="Proteomes" id="UP001519290">
    <property type="component" value="Unassembled WGS sequence"/>
</dbReference>
<keyword evidence="4" id="KW-1185">Reference proteome</keyword>
<feature type="region of interest" description="Disordered" evidence="1">
    <location>
        <begin position="1"/>
        <end position="22"/>
    </location>
</feature>
<keyword evidence="2" id="KW-0812">Transmembrane</keyword>
<evidence type="ECO:0000256" key="1">
    <source>
        <dbReference type="SAM" id="MobiDB-lite"/>
    </source>
</evidence>